<accession>A0A1F7TY75</accession>
<dbReference type="EMBL" id="MGDX01000019">
    <property type="protein sequence ID" value="OGL70970.1"/>
    <property type="molecule type" value="Genomic_DNA"/>
</dbReference>
<feature type="transmembrane region" description="Helical" evidence="1">
    <location>
        <begin position="87"/>
        <end position="106"/>
    </location>
</feature>
<protein>
    <submittedName>
        <fullName evidence="2">Uncharacterized protein</fullName>
    </submittedName>
</protein>
<dbReference type="Proteomes" id="UP000177097">
    <property type="component" value="Unassembled WGS sequence"/>
</dbReference>
<feature type="transmembrane region" description="Helical" evidence="1">
    <location>
        <begin position="161"/>
        <end position="179"/>
    </location>
</feature>
<keyword evidence="1" id="KW-0812">Transmembrane</keyword>
<feature type="transmembrane region" description="Helical" evidence="1">
    <location>
        <begin position="215"/>
        <end position="236"/>
    </location>
</feature>
<dbReference type="AlphaFoldDB" id="A0A1F7TY75"/>
<keyword evidence="1" id="KW-1133">Transmembrane helix</keyword>
<evidence type="ECO:0000256" key="1">
    <source>
        <dbReference type="SAM" id="Phobius"/>
    </source>
</evidence>
<gene>
    <name evidence="2" type="ORF">A3C17_02585</name>
</gene>
<name>A0A1F7TY75_9BACT</name>
<proteinExistence type="predicted"/>
<organism evidence="2 3">
    <name type="scientific">Candidatus Uhrbacteria bacterium RIFCSPHIGHO2_02_FULL_53_13</name>
    <dbReference type="NCBI Taxonomy" id="1802389"/>
    <lineage>
        <taxon>Bacteria</taxon>
        <taxon>Candidatus Uhriibacteriota</taxon>
    </lineage>
</organism>
<reference evidence="2 3" key="1">
    <citation type="journal article" date="2016" name="Nat. Commun.">
        <title>Thousands of microbial genomes shed light on interconnected biogeochemical processes in an aquifer system.</title>
        <authorList>
            <person name="Anantharaman K."/>
            <person name="Brown C.T."/>
            <person name="Hug L.A."/>
            <person name="Sharon I."/>
            <person name="Castelle C.J."/>
            <person name="Probst A.J."/>
            <person name="Thomas B.C."/>
            <person name="Singh A."/>
            <person name="Wilkins M.J."/>
            <person name="Karaoz U."/>
            <person name="Brodie E.L."/>
            <person name="Williams K.H."/>
            <person name="Hubbard S.S."/>
            <person name="Banfield J.F."/>
        </authorList>
    </citation>
    <scope>NUCLEOTIDE SEQUENCE [LARGE SCALE GENOMIC DNA]</scope>
</reference>
<comment type="caution">
    <text evidence="2">The sequence shown here is derived from an EMBL/GenBank/DDBJ whole genome shotgun (WGS) entry which is preliminary data.</text>
</comment>
<keyword evidence="1" id="KW-0472">Membrane</keyword>
<feature type="transmembrane region" description="Helical" evidence="1">
    <location>
        <begin position="184"/>
        <end position="203"/>
    </location>
</feature>
<sequence length="337" mass="36519">MTIQRENRIGPLIGGFFGGALGYLAGALWNPLAAVILFFLGAYVGYDFNAAAGFFAKATVTLVRVTRATLKESTEAVRELGQLYRKNLGIAIPWTITTLIAFNLLVGGSHSANPHLGYIFQTDVSLLQVNVESVPYTLDILQGVVTGESRYSTTPMLLQDLPRVNALLAVVIGGVFAVVSGFGLLMFVLLIATCAIFPFFLFVDIVRVWKQWPLTVAWILFWMLALPTFGLAWVIAAALTGMYTVRRVACGFVTVGTGIGYLWLMPIPSTTELVGLAAIGCGLTCGLASYGVFALVGMPAVMRRLTAVRDKTISSFSPLPELPWWTKFDDKKVTSSE</sequence>
<evidence type="ECO:0000313" key="2">
    <source>
        <dbReference type="EMBL" id="OGL70970.1"/>
    </source>
</evidence>
<feature type="transmembrane region" description="Helical" evidence="1">
    <location>
        <begin position="12"/>
        <end position="42"/>
    </location>
</feature>
<evidence type="ECO:0000313" key="3">
    <source>
        <dbReference type="Proteomes" id="UP000177097"/>
    </source>
</evidence>
<feature type="transmembrane region" description="Helical" evidence="1">
    <location>
        <begin position="248"/>
        <end position="267"/>
    </location>
</feature>
<feature type="transmembrane region" description="Helical" evidence="1">
    <location>
        <begin position="273"/>
        <end position="296"/>
    </location>
</feature>